<accession>A0ABS6B239</accession>
<dbReference type="EMBL" id="JAHKNI010000007">
    <property type="protein sequence ID" value="MBU3064362.1"/>
    <property type="molecule type" value="Genomic_DNA"/>
</dbReference>
<dbReference type="Proteomes" id="UP000733379">
    <property type="component" value="Unassembled WGS sequence"/>
</dbReference>
<name>A0ABS6B239_9NOCA</name>
<protein>
    <submittedName>
        <fullName evidence="1">Uncharacterized protein</fullName>
    </submittedName>
</protein>
<evidence type="ECO:0000313" key="2">
    <source>
        <dbReference type="Proteomes" id="UP000733379"/>
    </source>
</evidence>
<keyword evidence="2" id="KW-1185">Reference proteome</keyword>
<comment type="caution">
    <text evidence="1">The sequence shown here is derived from an EMBL/GenBank/DDBJ whole genome shotgun (WGS) entry which is preliminary data.</text>
</comment>
<sequence length="53" mass="5685">MANITDLDPIVVTDMFGVSPTSAHRWAAYAHTSWAQFLACTITATKKAPGGYV</sequence>
<evidence type="ECO:0000313" key="1">
    <source>
        <dbReference type="EMBL" id="MBU3064362.1"/>
    </source>
</evidence>
<organism evidence="1 2">
    <name type="scientific">Nocardia albiluteola</name>
    <dbReference type="NCBI Taxonomy" id="2842303"/>
    <lineage>
        <taxon>Bacteria</taxon>
        <taxon>Bacillati</taxon>
        <taxon>Actinomycetota</taxon>
        <taxon>Actinomycetes</taxon>
        <taxon>Mycobacteriales</taxon>
        <taxon>Nocardiaceae</taxon>
        <taxon>Nocardia</taxon>
    </lineage>
</organism>
<gene>
    <name evidence="1" type="ORF">KO481_22860</name>
</gene>
<dbReference type="RefSeq" id="WP_215919477.1">
    <property type="nucleotide sequence ID" value="NZ_JAHKNI010000007.1"/>
</dbReference>
<reference evidence="1 2" key="1">
    <citation type="submission" date="2021-06" db="EMBL/GenBank/DDBJ databases">
        <title>Actinomycetes sequencing.</title>
        <authorList>
            <person name="Shan Q."/>
        </authorList>
    </citation>
    <scope>NUCLEOTIDE SEQUENCE [LARGE SCALE GENOMIC DNA]</scope>
    <source>
        <strain evidence="1 2">NEAU-G5</strain>
    </source>
</reference>
<proteinExistence type="predicted"/>